<organism evidence="2 3">
    <name type="scientific">Dibothriocephalus latus</name>
    <name type="common">Fish tapeworm</name>
    <name type="synonym">Diphyllobothrium latum</name>
    <dbReference type="NCBI Taxonomy" id="60516"/>
    <lineage>
        <taxon>Eukaryota</taxon>
        <taxon>Metazoa</taxon>
        <taxon>Spiralia</taxon>
        <taxon>Lophotrochozoa</taxon>
        <taxon>Platyhelminthes</taxon>
        <taxon>Cestoda</taxon>
        <taxon>Eucestoda</taxon>
        <taxon>Diphyllobothriidea</taxon>
        <taxon>Diphyllobothriidae</taxon>
        <taxon>Dibothriocephalus</taxon>
    </lineage>
</organism>
<dbReference type="InterPro" id="IPR051567">
    <property type="entry name" value="Unconventional_Myosin_ATPase"/>
</dbReference>
<dbReference type="SMART" id="SM00139">
    <property type="entry name" value="MyTH4"/>
    <property type="match status" value="1"/>
</dbReference>
<gene>
    <name evidence="2" type="ORF">DILT_LOCUS2916</name>
</gene>
<evidence type="ECO:0000313" key="3">
    <source>
        <dbReference type="Proteomes" id="UP000281553"/>
    </source>
</evidence>
<evidence type="ECO:0000313" key="2">
    <source>
        <dbReference type="EMBL" id="VDK78147.1"/>
    </source>
</evidence>
<protein>
    <recommendedName>
        <fullName evidence="1">MyTH4 domain-containing protein</fullName>
    </recommendedName>
</protein>
<proteinExistence type="predicted"/>
<name>A0A3P6SZF9_DIBLA</name>
<dbReference type="InterPro" id="IPR059004">
    <property type="entry name" value="MYO15"/>
</dbReference>
<dbReference type="PANTHER" id="PTHR22692:SF35">
    <property type="match status" value="1"/>
</dbReference>
<keyword evidence="3" id="KW-1185">Reference proteome</keyword>
<dbReference type="InterPro" id="IPR000857">
    <property type="entry name" value="MyTH4_dom"/>
</dbReference>
<dbReference type="EMBL" id="UYRU01042819">
    <property type="protein sequence ID" value="VDK78147.1"/>
    <property type="molecule type" value="Genomic_DNA"/>
</dbReference>
<evidence type="ECO:0000259" key="1">
    <source>
        <dbReference type="PROSITE" id="PS51016"/>
    </source>
</evidence>
<dbReference type="PANTHER" id="PTHR22692">
    <property type="entry name" value="MYOSIN VII, XV"/>
    <property type="match status" value="1"/>
</dbReference>
<dbReference type="Pfam" id="PF00784">
    <property type="entry name" value="MyTH4"/>
    <property type="match status" value="1"/>
</dbReference>
<accession>A0A3P6SZF9</accession>
<dbReference type="AlphaFoldDB" id="A0A3P6SZF9"/>
<dbReference type="InterPro" id="IPR038185">
    <property type="entry name" value="MyTH4_dom_sf"/>
</dbReference>
<sequence length="862" mass="97782">MRRNHMTAESNEAAWLQAVRKMAAKRFDPPRPRAVRAVSRRKSIKKASKAQLPSVMDLTGPADGDLEMTFAGTDQGPVGPPVGLGTAPMGSANGYPPHEMRYLSYKHSRWSLRVRKELITPLEKLAPKRVLDLVFCQIVGDVLENATARLRPIDVRALRETIGEITLNSSVNQLVLLPSVTKRMVIDAARKCPFYFGRFYSIEFMEGPKKSRICHWAVVGQNAVRFVRQKKGERALEVLAEVPLGEVARCDADYSQRPVAPPNRQTAGQKMLINIKGIRDPQEPNHLTIVDTAGRSYEMHCHYAADMKRLVDIFVAEYRIKSENSQRKVYAANARKREKTYDDYLSDTMSVASYMSSHTDAVECLMPYAKQYFKERKHFGKQLSWQNQPLRYGSLMKHNDTEVVDAASRIFECILEICKERPTTKSPVAQVQKILKLARRYPSLNDEVFCQLVKQSNKNDSENSDSLTTVWQLYAICSMFLTCSQELRAPLLEHAKTVTLHSNSEQTLAATVAANIEKVRKYGQRQNLPSDFEIDSYLRGEMTRKHKINLPARCVTSVNVSPMSLVGEVSCMIADQMKITTTKERLEFTLFQIPTTPLDGVANCDLIPIPLDEYYFDVCPFDETDESSSLHFRRVCWWTQPDVNKRSPEYIKVVFDQIVEQFLTGYWVSTEDSVLTEPQYYELVDVAVKLSVIFHTGPTFTKEEAVDLMPRGLGIRKKDWIRNLTDAMAAAPEFTIPEARKGVIAAISSWPLYGATCFHGYLKNIPETYDIRGIQPQYGDTEFNSTNIPVLVAICRTSIRLLHPSRRVILMTFAFSELKAVQKNLYRGAGEEYAGEVVMNFGSKTVHLVLEQVRSLFTDTVL</sequence>
<dbReference type="Gene3D" id="1.25.40.530">
    <property type="entry name" value="MyTH4 domain"/>
    <property type="match status" value="1"/>
</dbReference>
<dbReference type="Proteomes" id="UP000281553">
    <property type="component" value="Unassembled WGS sequence"/>
</dbReference>
<dbReference type="GO" id="GO:0005856">
    <property type="term" value="C:cytoskeleton"/>
    <property type="evidence" value="ECO:0007669"/>
    <property type="project" value="InterPro"/>
</dbReference>
<dbReference type="OrthoDB" id="312459at2759"/>
<reference evidence="2 3" key="1">
    <citation type="submission" date="2018-11" db="EMBL/GenBank/DDBJ databases">
        <authorList>
            <consortium name="Pathogen Informatics"/>
        </authorList>
    </citation>
    <scope>NUCLEOTIDE SEQUENCE [LARGE SCALE GENOMIC DNA]</scope>
</reference>
<dbReference type="Pfam" id="PF26570">
    <property type="entry name" value="MYO15"/>
    <property type="match status" value="1"/>
</dbReference>
<dbReference type="PROSITE" id="PS51016">
    <property type="entry name" value="MYTH4"/>
    <property type="match status" value="1"/>
</dbReference>
<feature type="domain" description="MyTH4" evidence="1">
    <location>
        <begin position="385"/>
        <end position="538"/>
    </location>
</feature>